<reference evidence="1" key="1">
    <citation type="submission" date="2022-09" db="EMBL/GenBank/DDBJ databases">
        <title>Bacterial diversity in gut of crayfish and pufferfish.</title>
        <authorList>
            <person name="Huang Y."/>
        </authorList>
    </citation>
    <scope>NUCLEOTIDE SEQUENCE</scope>
    <source>
        <strain evidence="1">PR12</strain>
    </source>
</reference>
<dbReference type="RefSeq" id="WP_260719123.1">
    <property type="nucleotide sequence ID" value="NZ_CP104377.1"/>
</dbReference>
<evidence type="ECO:0000313" key="1">
    <source>
        <dbReference type="EMBL" id="UXC18557.1"/>
    </source>
</evidence>
<organism evidence="1 2">
    <name type="scientific">Comamonas squillarum</name>
    <dbReference type="NCBI Taxonomy" id="2977320"/>
    <lineage>
        <taxon>Bacteria</taxon>
        <taxon>Pseudomonadati</taxon>
        <taxon>Pseudomonadota</taxon>
        <taxon>Betaproteobacteria</taxon>
        <taxon>Burkholderiales</taxon>
        <taxon>Comamonadaceae</taxon>
        <taxon>Comamonas</taxon>
    </lineage>
</organism>
<dbReference type="EMBL" id="CP104377">
    <property type="protein sequence ID" value="UXC18557.1"/>
    <property type="molecule type" value="Genomic_DNA"/>
</dbReference>
<proteinExistence type="predicted"/>
<dbReference type="Gene3D" id="2.40.10.270">
    <property type="entry name" value="Bacteriophage SPP1 head-tail adaptor protein"/>
    <property type="match status" value="1"/>
</dbReference>
<sequence>MTTIGQLRDRIKIQRRTGGANEVGEPLSEAWEDFANLWAYVRHPSGVESIRSGADTSVVKASARIRWRTDVNAGMRMVHLGQNYDIEAVLPGLDRKFTDLSCKLVV</sequence>
<dbReference type="NCBIfam" id="TIGR01563">
    <property type="entry name" value="gp16_SPP1"/>
    <property type="match status" value="1"/>
</dbReference>
<dbReference type="Proteomes" id="UP001058290">
    <property type="component" value="Chromosome"/>
</dbReference>
<accession>A0ABY6A0Q5</accession>
<keyword evidence="2" id="KW-1185">Reference proteome</keyword>
<gene>
    <name evidence="1" type="ORF">N4T19_23225</name>
</gene>
<dbReference type="Pfam" id="PF05521">
    <property type="entry name" value="Phage_HCP"/>
    <property type="match status" value="1"/>
</dbReference>
<evidence type="ECO:0000313" key="2">
    <source>
        <dbReference type="Proteomes" id="UP001058290"/>
    </source>
</evidence>
<name>A0ABY6A0Q5_9BURK</name>
<dbReference type="InterPro" id="IPR038666">
    <property type="entry name" value="SSP1_head-tail_sf"/>
</dbReference>
<protein>
    <submittedName>
        <fullName evidence="1">Phage head closure protein</fullName>
    </submittedName>
</protein>
<dbReference type="InterPro" id="IPR008767">
    <property type="entry name" value="Phage_SPP1_head-tail_adaptor"/>
</dbReference>